<dbReference type="AlphaFoldDB" id="A0A067TBY7"/>
<gene>
    <name evidence="3" type="ORF">GALMADRAFT_135857</name>
</gene>
<dbReference type="InterPro" id="IPR001810">
    <property type="entry name" value="F-box_dom"/>
</dbReference>
<dbReference type="Pfam" id="PF12937">
    <property type="entry name" value="F-box-like"/>
    <property type="match status" value="1"/>
</dbReference>
<evidence type="ECO:0000313" key="3">
    <source>
        <dbReference type="EMBL" id="KDR80740.1"/>
    </source>
</evidence>
<feature type="domain" description="F-box" evidence="2">
    <location>
        <begin position="52"/>
        <end position="105"/>
    </location>
</feature>
<accession>A0A067TBY7</accession>
<proteinExistence type="predicted"/>
<protein>
    <recommendedName>
        <fullName evidence="2">F-box domain-containing protein</fullName>
    </recommendedName>
</protein>
<feature type="region of interest" description="Disordered" evidence="1">
    <location>
        <begin position="523"/>
        <end position="549"/>
    </location>
</feature>
<dbReference type="SUPFAM" id="SSF52047">
    <property type="entry name" value="RNI-like"/>
    <property type="match status" value="1"/>
</dbReference>
<dbReference type="STRING" id="685588.A0A067TBY7"/>
<reference evidence="4" key="1">
    <citation type="journal article" date="2014" name="Proc. Natl. Acad. Sci. U.S.A.">
        <title>Extensive sampling of basidiomycete genomes demonstrates inadequacy of the white-rot/brown-rot paradigm for wood decay fungi.</title>
        <authorList>
            <person name="Riley R."/>
            <person name="Salamov A.A."/>
            <person name="Brown D.W."/>
            <person name="Nagy L.G."/>
            <person name="Floudas D."/>
            <person name="Held B.W."/>
            <person name="Levasseur A."/>
            <person name="Lombard V."/>
            <person name="Morin E."/>
            <person name="Otillar R."/>
            <person name="Lindquist E.A."/>
            <person name="Sun H."/>
            <person name="LaButti K.M."/>
            <person name="Schmutz J."/>
            <person name="Jabbour D."/>
            <person name="Luo H."/>
            <person name="Baker S.E."/>
            <person name="Pisabarro A.G."/>
            <person name="Walton J.D."/>
            <person name="Blanchette R.A."/>
            <person name="Henrissat B."/>
            <person name="Martin F."/>
            <person name="Cullen D."/>
            <person name="Hibbett D.S."/>
            <person name="Grigoriev I.V."/>
        </authorList>
    </citation>
    <scope>NUCLEOTIDE SEQUENCE [LARGE SCALE GENOMIC DNA]</scope>
    <source>
        <strain evidence="4">CBS 339.88</strain>
    </source>
</reference>
<name>A0A067TBY7_GALM3</name>
<evidence type="ECO:0000256" key="1">
    <source>
        <dbReference type="SAM" id="MobiDB-lite"/>
    </source>
</evidence>
<dbReference type="OrthoDB" id="2986779at2759"/>
<dbReference type="PROSITE" id="PS50181">
    <property type="entry name" value="FBOX"/>
    <property type="match status" value="1"/>
</dbReference>
<sequence>MKHPSSSSRDDESIQFLVNENASTEDVLHAIDQEVNEHKACLIALWKRRNTFVPISRLPPELLCKIFDFTTWNQTEGSLHWIKVTHVCHEWRSIALNSPSLWINLPLQNARWSAEMLSRSKMASLVVDANPPSYRDFPLEAVSSALRHISRIIHLSLSDANAGTMQKLLSDLPKSAPRLETLRSLRAFFAKWIVYTGLKSLDIHDIPPASRPTATQLWNALKRMPHLGAIDLHDALPVAEDCGPPQATIFLSNLQKLTVTSTAPEVQLFFKSISFLPTVIITVVCKTLSGSGPDFIGVLSAISATISPTAKSCGILIRGLEVSTPSAGLDGLRFLAYTASDIEADNGTTTPILDLSLRCETSLGRTVHDKLLIDMFSAISLGGLIDLRLKPEIKFSSRAFAESFGTLPHLQSVYTAGAGAYCFTMALQEVPLHQDLTKSQYPGLVFFPGLRFMSMYDIDFDEDDGDITIDALQDCLIWRYECGVEVWKLNIKQCSRITEDEVNLLREIIADLEWDDLEFGFTDYEDDEDDDDYDDDPEYDDYDSSEADGEYIFGSNSFW</sequence>
<dbReference type="Proteomes" id="UP000027222">
    <property type="component" value="Unassembled WGS sequence"/>
</dbReference>
<dbReference type="EMBL" id="KL142371">
    <property type="protein sequence ID" value="KDR80740.1"/>
    <property type="molecule type" value="Genomic_DNA"/>
</dbReference>
<organism evidence="3 4">
    <name type="scientific">Galerina marginata (strain CBS 339.88)</name>
    <dbReference type="NCBI Taxonomy" id="685588"/>
    <lineage>
        <taxon>Eukaryota</taxon>
        <taxon>Fungi</taxon>
        <taxon>Dikarya</taxon>
        <taxon>Basidiomycota</taxon>
        <taxon>Agaricomycotina</taxon>
        <taxon>Agaricomycetes</taxon>
        <taxon>Agaricomycetidae</taxon>
        <taxon>Agaricales</taxon>
        <taxon>Agaricineae</taxon>
        <taxon>Strophariaceae</taxon>
        <taxon>Galerina</taxon>
    </lineage>
</organism>
<dbReference type="SUPFAM" id="SSF81383">
    <property type="entry name" value="F-box domain"/>
    <property type="match status" value="1"/>
</dbReference>
<dbReference type="InterPro" id="IPR036047">
    <property type="entry name" value="F-box-like_dom_sf"/>
</dbReference>
<dbReference type="Gene3D" id="1.20.1280.50">
    <property type="match status" value="1"/>
</dbReference>
<dbReference type="HOGENOM" id="CLU_024199_2_3_1"/>
<keyword evidence="4" id="KW-1185">Reference proteome</keyword>
<evidence type="ECO:0000313" key="4">
    <source>
        <dbReference type="Proteomes" id="UP000027222"/>
    </source>
</evidence>
<evidence type="ECO:0000259" key="2">
    <source>
        <dbReference type="PROSITE" id="PS50181"/>
    </source>
</evidence>